<accession>A0A4R1BAB4</accession>
<feature type="domain" description="AMP-binding enzyme C-terminal" evidence="4">
    <location>
        <begin position="446"/>
        <end position="521"/>
    </location>
</feature>
<dbReference type="Gene3D" id="2.30.38.10">
    <property type="entry name" value="Luciferase, Domain 3"/>
    <property type="match status" value="1"/>
</dbReference>
<dbReference type="PANTHER" id="PTHR43767:SF1">
    <property type="entry name" value="NONRIBOSOMAL PEPTIDE SYNTHASE PES1 (EUROFUNG)-RELATED"/>
    <property type="match status" value="1"/>
</dbReference>
<dbReference type="SUPFAM" id="SSF56801">
    <property type="entry name" value="Acetyl-CoA synthetase-like"/>
    <property type="match status" value="1"/>
</dbReference>
<reference evidence="5 6" key="1">
    <citation type="submission" date="2019-03" db="EMBL/GenBank/DDBJ databases">
        <title>Whole genome sequence of a novel Rubrobacter taiwanensis strain, isolated from Yellowstone National Park.</title>
        <authorList>
            <person name="Freed S."/>
            <person name="Ramaley R.F."/>
            <person name="Kyndt J.A."/>
        </authorList>
    </citation>
    <scope>NUCLEOTIDE SEQUENCE [LARGE SCALE GENOMIC DNA]</scope>
    <source>
        <strain evidence="5 6">Yellowstone</strain>
    </source>
</reference>
<dbReference type="InterPro" id="IPR020845">
    <property type="entry name" value="AMP-binding_CS"/>
</dbReference>
<dbReference type="InterPro" id="IPR000873">
    <property type="entry name" value="AMP-dep_synth/lig_dom"/>
</dbReference>
<name>A0A4R1BAB4_9ACTN</name>
<sequence length="538" mass="59144">MADERRPWLSLYEGKISYRTIETSLTRFLEAAVERYRERPVMTFRGRQTTYGQLLEESERLAAAFAESGVRKGGRVALMLPNSPEYVVSFFAAARLGAIVTQVNPVYVERELEHILRNSGAETIVVHASAYPKVCAVRESLPLRRAVVVGEVADLGGSDVTFESFLGAGSGSVPEAEIDPAEDLAVLQYTGGTTGVSKGAMLTHRSLLVNIEANMSLALEDPRVLECGKTVAVAPFFHIFGTVVVLLTSIHYGMNLLIVPRFQVDEMMELIRREKPAMLGGVSTLFVALHNYPGMEEYGLDEVLLYISGGASVPVELMQSFKRKTGRDIWEGYGLSEAGTVTINTYLRGPVPGSIGVPMPTLDAKIVDLRTGGEDLPPGEPGELIIKGPQVMKGYWNMPGETAEVLRGGWLYTGDVARMDEEGYFYIVDRKKDVIITSGYNVYPREVEEVLYEHPEVVEAVVVGVPDEYRGETVKAFVVKRAGSAVTEEELISHCEGSLAPYKVPKLLEFRDELPKSAVGKLLRRVLAEEERGRAESS</sequence>
<dbReference type="InterPro" id="IPR050237">
    <property type="entry name" value="ATP-dep_AMP-bd_enzyme"/>
</dbReference>
<dbReference type="FunFam" id="3.30.300.30:FF:000008">
    <property type="entry name" value="2,3-dihydroxybenzoate-AMP ligase"/>
    <property type="match status" value="1"/>
</dbReference>
<dbReference type="InterPro" id="IPR025110">
    <property type="entry name" value="AMP-bd_C"/>
</dbReference>
<dbReference type="Pfam" id="PF00501">
    <property type="entry name" value="AMP-binding"/>
    <property type="match status" value="1"/>
</dbReference>
<dbReference type="GO" id="GO:0016878">
    <property type="term" value="F:acid-thiol ligase activity"/>
    <property type="evidence" value="ECO:0007669"/>
    <property type="project" value="UniProtKB-ARBA"/>
</dbReference>
<keyword evidence="6" id="KW-1185">Reference proteome</keyword>
<evidence type="ECO:0000259" key="4">
    <source>
        <dbReference type="Pfam" id="PF13193"/>
    </source>
</evidence>
<protein>
    <submittedName>
        <fullName evidence="5">Long-chain fatty acid--CoA ligase</fullName>
    </submittedName>
</protein>
<evidence type="ECO:0000256" key="1">
    <source>
        <dbReference type="ARBA" id="ARBA00006432"/>
    </source>
</evidence>
<proteinExistence type="inferred from homology"/>
<keyword evidence="2 5" id="KW-0436">Ligase</keyword>
<dbReference type="CDD" id="cd05936">
    <property type="entry name" value="FC-FACS_FadD_like"/>
    <property type="match status" value="1"/>
</dbReference>
<dbReference type="PANTHER" id="PTHR43767">
    <property type="entry name" value="LONG-CHAIN-FATTY-ACID--COA LIGASE"/>
    <property type="match status" value="1"/>
</dbReference>
<organism evidence="5 6">
    <name type="scientific">Rubrobacter taiwanensis</name>
    <dbReference type="NCBI Taxonomy" id="185139"/>
    <lineage>
        <taxon>Bacteria</taxon>
        <taxon>Bacillati</taxon>
        <taxon>Actinomycetota</taxon>
        <taxon>Rubrobacteria</taxon>
        <taxon>Rubrobacterales</taxon>
        <taxon>Rubrobacteraceae</taxon>
        <taxon>Rubrobacter</taxon>
    </lineage>
</organism>
<evidence type="ECO:0000256" key="2">
    <source>
        <dbReference type="ARBA" id="ARBA00022598"/>
    </source>
</evidence>
<dbReference type="Pfam" id="PF13193">
    <property type="entry name" value="AMP-binding_C"/>
    <property type="match status" value="1"/>
</dbReference>
<dbReference type="PROSITE" id="PS00455">
    <property type="entry name" value="AMP_BINDING"/>
    <property type="match status" value="1"/>
</dbReference>
<dbReference type="InterPro" id="IPR045851">
    <property type="entry name" value="AMP-bd_C_sf"/>
</dbReference>
<comment type="similarity">
    <text evidence="1">Belongs to the ATP-dependent AMP-binding enzyme family.</text>
</comment>
<dbReference type="AlphaFoldDB" id="A0A4R1BAB4"/>
<evidence type="ECO:0000259" key="3">
    <source>
        <dbReference type="Pfam" id="PF00501"/>
    </source>
</evidence>
<feature type="domain" description="AMP-dependent synthetase/ligase" evidence="3">
    <location>
        <begin position="29"/>
        <end position="396"/>
    </location>
</feature>
<comment type="caution">
    <text evidence="5">The sequence shown here is derived from an EMBL/GenBank/DDBJ whole genome shotgun (WGS) entry which is preliminary data.</text>
</comment>
<dbReference type="OrthoDB" id="9803968at2"/>
<evidence type="ECO:0000313" key="6">
    <source>
        <dbReference type="Proteomes" id="UP000295244"/>
    </source>
</evidence>
<dbReference type="Gene3D" id="3.40.50.980">
    <property type="match status" value="2"/>
</dbReference>
<evidence type="ECO:0000313" key="5">
    <source>
        <dbReference type="EMBL" id="TCJ13883.1"/>
    </source>
</evidence>
<gene>
    <name evidence="5" type="ORF">E0L93_14330</name>
</gene>
<dbReference type="EMBL" id="SKBU01000037">
    <property type="protein sequence ID" value="TCJ13883.1"/>
    <property type="molecule type" value="Genomic_DNA"/>
</dbReference>
<dbReference type="Proteomes" id="UP000295244">
    <property type="component" value="Unassembled WGS sequence"/>
</dbReference>
<dbReference type="RefSeq" id="WP_132692765.1">
    <property type="nucleotide sequence ID" value="NZ_SKBU01000037.1"/>
</dbReference>
<dbReference type="Gene3D" id="3.30.300.30">
    <property type="match status" value="1"/>
</dbReference>